<evidence type="ECO:0000256" key="1">
    <source>
        <dbReference type="SAM" id="SignalP"/>
    </source>
</evidence>
<feature type="chain" id="PRO_5046848040" evidence="1">
    <location>
        <begin position="24"/>
        <end position="1121"/>
    </location>
</feature>
<dbReference type="EMBL" id="BAABFN010000001">
    <property type="protein sequence ID" value="GAA4301772.1"/>
    <property type="molecule type" value="Genomic_DNA"/>
</dbReference>
<keyword evidence="1" id="KW-0732">Signal</keyword>
<dbReference type="InterPro" id="IPR011042">
    <property type="entry name" value="6-blade_b-propeller_TolB-like"/>
</dbReference>
<dbReference type="Gene3D" id="2.120.10.30">
    <property type="entry name" value="TolB, C-terminal domain"/>
    <property type="match status" value="1"/>
</dbReference>
<dbReference type="RefSeq" id="WP_344974437.1">
    <property type="nucleotide sequence ID" value="NZ_BAABFN010000001.1"/>
</dbReference>
<accession>A0ABP8FED2</accession>
<proteinExistence type="predicted"/>
<dbReference type="SUPFAM" id="SSF82171">
    <property type="entry name" value="DPP6 N-terminal domain-like"/>
    <property type="match status" value="1"/>
</dbReference>
<sequence length="1121" mass="129138">MNRMLRKLLLSGCILGLASMAYGQTNTVEFGQNRLQYKNFKWRYLQTGNFNTYFNQNGLELGKYVAQAAEAELNDIEKTMDYGLRRRINIVVYNSFGEMKQSNIGIGLDWQNTGGTTKLVNNKMIVYFDGDHAALRRQIREGIARVIFENMLMGDNFGEFAGNTMLLNLPIWYTDGYIAYIAENWNTELDGDLKEALYSGRYRTFNQLALEKPTLAGHAFWYYVENKYGKDATSYLLYISRMERSLKKASTQVLHQKFKNALQDFMTYNYRRYQDDNRHRRQITRGRPVTTRPTDERHDYYRFHPNPRNRDYAMVEFKKGKYSVLLYQGAYKPKVLLTSGVRQLQSQVNPDYPQIAWDTKGGRLAVIYEERGKLKLMIYDLISRTRTHQDLPADFQSINSFQYLLDHNTLLLSAVKNGHSDIYTYNISTFQTTPITQDVYDDLDPSFVAFPGKSGVIFSSNRPSAYAKDADTVLPHDHYNVFLIDNWNKTQDKQISRLTEMQHGDARMPTQYNDTYFTFVSDDNGIRNRYAGFFRATQDGLDSLYFVGTDIYHNPEPTELDSALQAYGSTQPDSVKVIAITQDSTYVFPITNYIHGIVESNIAGDQMQVSETIRQGDFKRVYRLRTDTIALRRRNVSTPLTTYRRYSLHKDSIARGLPMYYEHPDTTQPEQGNYFQSEFGYEPPDSNIIIKENETLTQSHKNILKSARLLPYHLKFSSDYLVAQLDNSVLINRYQPFMGGGGPIYLQQPFNGMIQVGVSDLFENIKFFGGFRVPSNLNGSEYFFGYENLTHLVDWKAVYYRKVDRLSYSDGSGNPTLNEGKLKTNLYQITARYPFDPVRSVRLTLGYRTDQNVFLAKDPTSLPKGPLDYTQTYGLLRLEYVYDNTTNPAMNIWNGLRYKVYGELFPELKGPKKSFTFNAGADARYYLPIYKNFIWATRVAADFSWGDRRLLYYLGGVDNWLFPKYDATVPVNHAGDNPPYYAYQTLAENLRGYPQNVKNGTNVLLLNTELRLPVFATFIEQPINSNFIRNFQLTAFADIGTAWNEKLSFKNEGYSSYPNVPTDPTVILQIKNNFLGPFAGGYGFGARTALGGYFLRLDAAWPMTGLFEGKPMWYLALGVDF</sequence>
<name>A0ABP8FED2_9BACT</name>
<dbReference type="Gene3D" id="2.40.160.50">
    <property type="entry name" value="membrane protein fhac: a member of the omp85/tpsb transporter family"/>
    <property type="match status" value="1"/>
</dbReference>
<comment type="caution">
    <text evidence="2">The sequence shown here is derived from an EMBL/GenBank/DDBJ whole genome shotgun (WGS) entry which is preliminary data.</text>
</comment>
<keyword evidence="3" id="KW-1185">Reference proteome</keyword>
<gene>
    <name evidence="2" type="ORF">GCM10023143_03770</name>
</gene>
<reference evidence="3" key="1">
    <citation type="journal article" date="2019" name="Int. J. Syst. Evol. Microbiol.">
        <title>The Global Catalogue of Microorganisms (GCM) 10K type strain sequencing project: providing services to taxonomists for standard genome sequencing and annotation.</title>
        <authorList>
            <consortium name="The Broad Institute Genomics Platform"/>
            <consortium name="The Broad Institute Genome Sequencing Center for Infectious Disease"/>
            <person name="Wu L."/>
            <person name="Ma J."/>
        </authorList>
    </citation>
    <scope>NUCLEOTIDE SEQUENCE [LARGE SCALE GENOMIC DNA]</scope>
    <source>
        <strain evidence="3">JCM 17664</strain>
    </source>
</reference>
<feature type="signal peptide" evidence="1">
    <location>
        <begin position="1"/>
        <end position="23"/>
    </location>
</feature>
<protein>
    <submittedName>
        <fullName evidence="2">Uncharacterized protein</fullName>
    </submittedName>
</protein>
<organism evidence="2 3">
    <name type="scientific">Compostibacter hankyongensis</name>
    <dbReference type="NCBI Taxonomy" id="1007089"/>
    <lineage>
        <taxon>Bacteria</taxon>
        <taxon>Pseudomonadati</taxon>
        <taxon>Bacteroidota</taxon>
        <taxon>Chitinophagia</taxon>
        <taxon>Chitinophagales</taxon>
        <taxon>Chitinophagaceae</taxon>
        <taxon>Compostibacter</taxon>
    </lineage>
</organism>
<evidence type="ECO:0000313" key="2">
    <source>
        <dbReference type="EMBL" id="GAA4301772.1"/>
    </source>
</evidence>
<dbReference type="Proteomes" id="UP001501207">
    <property type="component" value="Unassembled WGS sequence"/>
</dbReference>
<evidence type="ECO:0000313" key="3">
    <source>
        <dbReference type="Proteomes" id="UP001501207"/>
    </source>
</evidence>